<evidence type="ECO:0000313" key="2">
    <source>
        <dbReference type="Proteomes" id="UP000063971"/>
    </source>
</evidence>
<dbReference type="Pfam" id="PF07963">
    <property type="entry name" value="N_methyl"/>
    <property type="match status" value="1"/>
</dbReference>
<organism evidence="1 2">
    <name type="scientific">Campylobacter ureolyticus RIGS 9880</name>
    <dbReference type="NCBI Taxonomy" id="1032069"/>
    <lineage>
        <taxon>Bacteria</taxon>
        <taxon>Pseudomonadati</taxon>
        <taxon>Campylobacterota</taxon>
        <taxon>Epsilonproteobacteria</taxon>
        <taxon>Campylobacterales</taxon>
        <taxon>Campylobacteraceae</taxon>
        <taxon>Campylobacter</taxon>
    </lineage>
</organism>
<protein>
    <submittedName>
        <fullName evidence="1">Type II secretion system protein</fullName>
    </submittedName>
</protein>
<dbReference type="NCBIfam" id="TIGR02532">
    <property type="entry name" value="IV_pilin_GFxxxE"/>
    <property type="match status" value="1"/>
</dbReference>
<proteinExistence type="predicted"/>
<name>A0AAU8TW91_9BACT</name>
<dbReference type="RefSeq" id="WP_050333479.1">
    <property type="nucleotide sequence ID" value="NZ_CP012195.1"/>
</dbReference>
<dbReference type="SUPFAM" id="SSF54523">
    <property type="entry name" value="Pili subunits"/>
    <property type="match status" value="1"/>
</dbReference>
<dbReference type="PANTHER" id="PTHR30093">
    <property type="entry name" value="GENERAL SECRETION PATHWAY PROTEIN G"/>
    <property type="match status" value="1"/>
</dbReference>
<gene>
    <name evidence="1" type="ORF">CUREO_0188</name>
</gene>
<dbReference type="Proteomes" id="UP000063971">
    <property type="component" value="Chromosome"/>
</dbReference>
<dbReference type="InterPro" id="IPR045584">
    <property type="entry name" value="Pilin-like"/>
</dbReference>
<dbReference type="Gene3D" id="3.30.700.10">
    <property type="entry name" value="Glycoprotein, Type 4 Pilin"/>
    <property type="match status" value="1"/>
</dbReference>
<sequence>MKKGFTMIELIFVIVILGILAAVAIPRLAATRDDAEVSKAATNITTLISDISSYYTSQGEFTDLGSMTNVQLSNLKGNLAQTASGAVGTPAAATLAGLQGDLTAAGKPCLKVGLTTYNSTTKQPATLTIVAAGTGNSICDKIHANAGVKKLLDGYYTFSAEKTAATATKSAEYEDRNSSKGQIAISGIGVKF</sequence>
<evidence type="ECO:0000313" key="1">
    <source>
        <dbReference type="EMBL" id="AKT90070.1"/>
    </source>
</evidence>
<accession>A0AAU8TW91</accession>
<dbReference type="InterPro" id="IPR012902">
    <property type="entry name" value="N_methyl_site"/>
</dbReference>
<dbReference type="KEGG" id="cure:CUREO_0188"/>
<dbReference type="AlphaFoldDB" id="A0AAU8TW91"/>
<dbReference type="EMBL" id="CP012195">
    <property type="protein sequence ID" value="AKT90070.1"/>
    <property type="molecule type" value="Genomic_DNA"/>
</dbReference>
<reference evidence="1 2" key="1">
    <citation type="journal article" date="2015" name="Genome Announc.">
        <title>Complete Genome Sequence of the Campylobacter ureolyticus Clinical Isolate RIGS 9880.</title>
        <authorList>
            <person name="Miller W.G."/>
            <person name="Yee E."/>
            <person name="On S.L."/>
            <person name="Andersen L.P."/>
            <person name="Bono J.L."/>
        </authorList>
    </citation>
    <scope>NUCLEOTIDE SEQUENCE [LARGE SCALE GENOMIC DNA]</scope>
    <source>
        <strain evidence="1 2">RIGS 9880</strain>
    </source>
</reference>